<organism evidence="1 2">
    <name type="scientific">Helianthus annuus</name>
    <name type="common">Common sunflower</name>
    <dbReference type="NCBI Taxonomy" id="4232"/>
    <lineage>
        <taxon>Eukaryota</taxon>
        <taxon>Viridiplantae</taxon>
        <taxon>Streptophyta</taxon>
        <taxon>Embryophyta</taxon>
        <taxon>Tracheophyta</taxon>
        <taxon>Spermatophyta</taxon>
        <taxon>Magnoliopsida</taxon>
        <taxon>eudicotyledons</taxon>
        <taxon>Gunneridae</taxon>
        <taxon>Pentapetalae</taxon>
        <taxon>asterids</taxon>
        <taxon>campanulids</taxon>
        <taxon>Asterales</taxon>
        <taxon>Asteraceae</taxon>
        <taxon>Asteroideae</taxon>
        <taxon>Heliantheae alliance</taxon>
        <taxon>Heliantheae</taxon>
        <taxon>Helianthus</taxon>
    </lineage>
</organism>
<accession>A0A9K3JMS4</accession>
<evidence type="ECO:0000313" key="2">
    <source>
        <dbReference type="Proteomes" id="UP000215914"/>
    </source>
</evidence>
<keyword evidence="2" id="KW-1185">Reference proteome</keyword>
<dbReference type="Gramene" id="mRNA:HanXRQr2_Chr02g0060351">
    <property type="protein sequence ID" value="mRNA:HanXRQr2_Chr02g0060351"/>
    <property type="gene ID" value="HanXRQr2_Chr02g0060351"/>
</dbReference>
<dbReference type="AlphaFoldDB" id="A0A9K3JMS4"/>
<evidence type="ECO:0000313" key="1">
    <source>
        <dbReference type="EMBL" id="KAF5818055.1"/>
    </source>
</evidence>
<comment type="caution">
    <text evidence="1">The sequence shown here is derived from an EMBL/GenBank/DDBJ whole genome shotgun (WGS) entry which is preliminary data.</text>
</comment>
<gene>
    <name evidence="1" type="ORF">HanXRQr2_Chr02g0060351</name>
</gene>
<proteinExistence type="predicted"/>
<dbReference type="EMBL" id="MNCJ02000317">
    <property type="protein sequence ID" value="KAF5818055.1"/>
    <property type="molecule type" value="Genomic_DNA"/>
</dbReference>
<protein>
    <submittedName>
        <fullName evidence="1">Uncharacterized protein</fullName>
    </submittedName>
</protein>
<reference evidence="1" key="1">
    <citation type="journal article" date="2017" name="Nature">
        <title>The sunflower genome provides insights into oil metabolism, flowering and Asterid evolution.</title>
        <authorList>
            <person name="Badouin H."/>
            <person name="Gouzy J."/>
            <person name="Grassa C.J."/>
            <person name="Murat F."/>
            <person name="Staton S.E."/>
            <person name="Cottret L."/>
            <person name="Lelandais-Briere C."/>
            <person name="Owens G.L."/>
            <person name="Carrere S."/>
            <person name="Mayjonade B."/>
            <person name="Legrand L."/>
            <person name="Gill N."/>
            <person name="Kane N.C."/>
            <person name="Bowers J.E."/>
            <person name="Hubner S."/>
            <person name="Bellec A."/>
            <person name="Berard A."/>
            <person name="Berges H."/>
            <person name="Blanchet N."/>
            <person name="Boniface M.C."/>
            <person name="Brunel D."/>
            <person name="Catrice O."/>
            <person name="Chaidir N."/>
            <person name="Claudel C."/>
            <person name="Donnadieu C."/>
            <person name="Faraut T."/>
            <person name="Fievet G."/>
            <person name="Helmstetter N."/>
            <person name="King M."/>
            <person name="Knapp S.J."/>
            <person name="Lai Z."/>
            <person name="Le Paslier M.C."/>
            <person name="Lippi Y."/>
            <person name="Lorenzon L."/>
            <person name="Mandel J.R."/>
            <person name="Marage G."/>
            <person name="Marchand G."/>
            <person name="Marquand E."/>
            <person name="Bret-Mestries E."/>
            <person name="Morien E."/>
            <person name="Nambeesan S."/>
            <person name="Nguyen T."/>
            <person name="Pegot-Espagnet P."/>
            <person name="Pouilly N."/>
            <person name="Raftis F."/>
            <person name="Sallet E."/>
            <person name="Schiex T."/>
            <person name="Thomas J."/>
            <person name="Vandecasteele C."/>
            <person name="Vares D."/>
            <person name="Vear F."/>
            <person name="Vautrin S."/>
            <person name="Crespi M."/>
            <person name="Mangin B."/>
            <person name="Burke J.M."/>
            <person name="Salse J."/>
            <person name="Munos S."/>
            <person name="Vincourt P."/>
            <person name="Rieseberg L.H."/>
            <person name="Langlade N.B."/>
        </authorList>
    </citation>
    <scope>NUCLEOTIDE SEQUENCE</scope>
    <source>
        <tissue evidence="1">Leaves</tissue>
    </source>
</reference>
<dbReference type="Proteomes" id="UP000215914">
    <property type="component" value="Unassembled WGS sequence"/>
</dbReference>
<reference evidence="1" key="2">
    <citation type="submission" date="2020-06" db="EMBL/GenBank/DDBJ databases">
        <title>Helianthus annuus Genome sequencing and assembly Release 2.</title>
        <authorList>
            <person name="Gouzy J."/>
            <person name="Langlade N."/>
            <person name="Munos S."/>
        </authorList>
    </citation>
    <scope>NUCLEOTIDE SEQUENCE</scope>
    <source>
        <tissue evidence="1">Leaves</tissue>
    </source>
</reference>
<sequence length="142" mass="15690">MLHDYNFNSTAKPFSILLGLLLSASTRLFVSDVLQISTLLPLLIKYVSSAVRGISTACGAFGKGRLPFTSSTIDFAYTTLGNIILLVMDVAHKLLVSTVSVRGNWILTQVVTNYVIFSYISSYNQKSSNTYVKQPSVELKEW</sequence>
<name>A0A9K3JMS4_HELAN</name>